<evidence type="ECO:0000313" key="2">
    <source>
        <dbReference type="EMBL" id="CAI0426872.1"/>
    </source>
</evidence>
<gene>
    <name evidence="2" type="ORF">LITE_LOCUS20969</name>
</gene>
<keyword evidence="1" id="KW-0812">Transmembrane</keyword>
<dbReference type="EMBL" id="CAMGYJ010000005">
    <property type="protein sequence ID" value="CAI0426872.1"/>
    <property type="molecule type" value="Genomic_DNA"/>
</dbReference>
<keyword evidence="3" id="KW-1185">Reference proteome</keyword>
<accession>A0AAV0KZ44</accession>
<evidence type="ECO:0000256" key="1">
    <source>
        <dbReference type="SAM" id="Phobius"/>
    </source>
</evidence>
<dbReference type="AlphaFoldDB" id="A0AAV0KZ44"/>
<dbReference type="Proteomes" id="UP001154282">
    <property type="component" value="Unassembled WGS sequence"/>
</dbReference>
<evidence type="ECO:0008006" key="4">
    <source>
        <dbReference type="Google" id="ProtNLM"/>
    </source>
</evidence>
<name>A0AAV0KZ44_9ROSI</name>
<organism evidence="2 3">
    <name type="scientific">Linum tenue</name>
    <dbReference type="NCBI Taxonomy" id="586396"/>
    <lineage>
        <taxon>Eukaryota</taxon>
        <taxon>Viridiplantae</taxon>
        <taxon>Streptophyta</taxon>
        <taxon>Embryophyta</taxon>
        <taxon>Tracheophyta</taxon>
        <taxon>Spermatophyta</taxon>
        <taxon>Magnoliopsida</taxon>
        <taxon>eudicotyledons</taxon>
        <taxon>Gunneridae</taxon>
        <taxon>Pentapetalae</taxon>
        <taxon>rosids</taxon>
        <taxon>fabids</taxon>
        <taxon>Malpighiales</taxon>
        <taxon>Linaceae</taxon>
        <taxon>Linum</taxon>
    </lineage>
</organism>
<comment type="caution">
    <text evidence="2">The sequence shown here is derived from an EMBL/GenBank/DDBJ whole genome shotgun (WGS) entry which is preliminary data.</text>
</comment>
<keyword evidence="1" id="KW-0472">Membrane</keyword>
<proteinExistence type="predicted"/>
<keyword evidence="1" id="KW-1133">Transmembrane helix</keyword>
<evidence type="ECO:0000313" key="3">
    <source>
        <dbReference type="Proteomes" id="UP001154282"/>
    </source>
</evidence>
<sequence length="119" mass="13909">MEMILFFHNHSSSLSSVTQAKMHCILETFDPILTPLVVFILFFWGFNGGEKSSRRWRWGSNTHQRRRMSFLIGITRCITMMRMIQPKRGPWLAIGEGGRNRKGQMQWVGEEAKEICSIF</sequence>
<reference evidence="2" key="1">
    <citation type="submission" date="2022-08" db="EMBL/GenBank/DDBJ databases">
        <authorList>
            <person name="Gutierrez-Valencia J."/>
        </authorList>
    </citation>
    <scope>NUCLEOTIDE SEQUENCE</scope>
</reference>
<protein>
    <recommendedName>
        <fullName evidence="4">Transmembrane protein</fullName>
    </recommendedName>
</protein>
<feature type="transmembrane region" description="Helical" evidence="1">
    <location>
        <begin position="20"/>
        <end position="46"/>
    </location>
</feature>